<dbReference type="SUPFAM" id="SSF54001">
    <property type="entry name" value="Cysteine proteinases"/>
    <property type="match status" value="1"/>
</dbReference>
<dbReference type="GO" id="GO:0007032">
    <property type="term" value="P:endosome organization"/>
    <property type="evidence" value="ECO:0000318"/>
    <property type="project" value="GO_Central"/>
</dbReference>
<keyword evidence="2" id="KW-0645">Protease</keyword>
<evidence type="ECO:0000259" key="4">
    <source>
        <dbReference type="PROSITE" id="PS50235"/>
    </source>
</evidence>
<dbReference type="AlphaFoldDB" id="A7SIY1"/>
<dbReference type="GO" id="GO:0006508">
    <property type="term" value="P:proteolysis"/>
    <property type="evidence" value="ECO:0007669"/>
    <property type="project" value="UniProtKB-KW"/>
</dbReference>
<dbReference type="EMBL" id="DS469673">
    <property type="protein sequence ID" value="EDO36301.1"/>
    <property type="molecule type" value="Genomic_DNA"/>
</dbReference>
<name>A7SIY1_NEMVE</name>
<dbReference type="GO" id="GO:0016579">
    <property type="term" value="P:protein deubiquitination"/>
    <property type="evidence" value="ECO:0007669"/>
    <property type="project" value="InterPro"/>
</dbReference>
<dbReference type="PROSITE" id="PS50235">
    <property type="entry name" value="USP_3"/>
    <property type="match status" value="1"/>
</dbReference>
<evidence type="ECO:0000256" key="2">
    <source>
        <dbReference type="RuleBase" id="RU366025"/>
    </source>
</evidence>
<dbReference type="PROSITE" id="PS00972">
    <property type="entry name" value="USP_1"/>
    <property type="match status" value="1"/>
</dbReference>
<organism evidence="5 6">
    <name type="scientific">Nematostella vectensis</name>
    <name type="common">Starlet sea anemone</name>
    <dbReference type="NCBI Taxonomy" id="45351"/>
    <lineage>
        <taxon>Eukaryota</taxon>
        <taxon>Metazoa</taxon>
        <taxon>Cnidaria</taxon>
        <taxon>Anthozoa</taxon>
        <taxon>Hexacorallia</taxon>
        <taxon>Actiniaria</taxon>
        <taxon>Edwardsiidae</taxon>
        <taxon>Nematostella</taxon>
    </lineage>
</organism>
<comment type="similarity">
    <text evidence="2">Belongs to the peptidase C19 family.</text>
</comment>
<dbReference type="STRING" id="45351.A7SIY1"/>
<dbReference type="GO" id="GO:0004843">
    <property type="term" value="F:cysteine-type deubiquitinase activity"/>
    <property type="evidence" value="ECO:0007669"/>
    <property type="project" value="UniProtKB-UniRule"/>
</dbReference>
<feature type="compositionally biased region" description="Basic and acidic residues" evidence="3">
    <location>
        <begin position="26"/>
        <end position="38"/>
    </location>
</feature>
<dbReference type="InterPro" id="IPR028889">
    <property type="entry name" value="USP"/>
</dbReference>
<feature type="domain" description="USP" evidence="4">
    <location>
        <begin position="80"/>
        <end position="401"/>
    </location>
</feature>
<gene>
    <name evidence="5" type="ORF">NEMVEDRAFT_v1g120073</name>
</gene>
<evidence type="ECO:0000313" key="6">
    <source>
        <dbReference type="Proteomes" id="UP000001593"/>
    </source>
</evidence>
<reference evidence="5 6" key="1">
    <citation type="journal article" date="2007" name="Science">
        <title>Sea anemone genome reveals ancestral eumetazoan gene repertoire and genomic organization.</title>
        <authorList>
            <person name="Putnam N.H."/>
            <person name="Srivastava M."/>
            <person name="Hellsten U."/>
            <person name="Dirks B."/>
            <person name="Chapman J."/>
            <person name="Salamov A."/>
            <person name="Terry A."/>
            <person name="Shapiro H."/>
            <person name="Lindquist E."/>
            <person name="Kapitonov V.V."/>
            <person name="Jurka J."/>
            <person name="Genikhovich G."/>
            <person name="Grigoriev I.V."/>
            <person name="Lucas S.M."/>
            <person name="Steele R.E."/>
            <person name="Finnerty J.R."/>
            <person name="Technau U."/>
            <person name="Martindale M.Q."/>
            <person name="Rokhsar D.S."/>
        </authorList>
    </citation>
    <scope>NUCLEOTIDE SEQUENCE [LARGE SCALE GENOMIC DNA]</scope>
    <source>
        <strain evidence="6">CH2 X CH6</strain>
    </source>
</reference>
<dbReference type="InterPro" id="IPR038765">
    <property type="entry name" value="Papain-like_cys_pep_sf"/>
</dbReference>
<dbReference type="CDD" id="cd02674">
    <property type="entry name" value="Peptidase_C19R"/>
    <property type="match status" value="1"/>
</dbReference>
<dbReference type="OMA" id="CHESSAT"/>
<feature type="region of interest" description="Disordered" evidence="3">
    <location>
        <begin position="1"/>
        <end position="56"/>
    </location>
</feature>
<dbReference type="PhylomeDB" id="A7SIY1"/>
<keyword evidence="2" id="KW-0788">Thiol protease</keyword>
<dbReference type="EC" id="3.4.19.12" evidence="2"/>
<comment type="catalytic activity">
    <reaction evidence="1 2">
        <text>Thiol-dependent hydrolysis of ester, thioester, amide, peptide and isopeptide bonds formed by the C-terminal Gly of ubiquitin (a 76-residue protein attached to proteins as an intracellular targeting signal).</text>
        <dbReference type="EC" id="3.4.19.12"/>
    </reaction>
</comment>
<dbReference type="Pfam" id="PF00443">
    <property type="entry name" value="UCH"/>
    <property type="match status" value="1"/>
</dbReference>
<evidence type="ECO:0000256" key="3">
    <source>
        <dbReference type="SAM" id="MobiDB-lite"/>
    </source>
</evidence>
<dbReference type="PROSITE" id="PS00973">
    <property type="entry name" value="USP_2"/>
    <property type="match status" value="1"/>
</dbReference>
<dbReference type="GO" id="GO:0007265">
    <property type="term" value="P:Ras protein signal transduction"/>
    <property type="evidence" value="ECO:0000318"/>
    <property type="project" value="GO_Central"/>
</dbReference>
<dbReference type="HOGENOM" id="CLU_008279_1_0_1"/>
<feature type="non-terminal residue" evidence="5">
    <location>
        <position position="1"/>
    </location>
</feature>
<keyword evidence="2" id="KW-0833">Ubl conjugation pathway</keyword>
<dbReference type="InterPro" id="IPR001394">
    <property type="entry name" value="Peptidase_C19_UCH"/>
</dbReference>
<dbReference type="InterPro" id="IPR050185">
    <property type="entry name" value="Ub_carboxyl-term_hydrolase"/>
</dbReference>
<keyword evidence="2" id="KW-0378">Hydrolase</keyword>
<dbReference type="eggNOG" id="KOG1868">
    <property type="taxonomic scope" value="Eukaryota"/>
</dbReference>
<accession>A7SIY1</accession>
<dbReference type="InterPro" id="IPR018200">
    <property type="entry name" value="USP_CS"/>
</dbReference>
<dbReference type="InParanoid" id="A7SIY1"/>
<dbReference type="PANTHER" id="PTHR21646">
    <property type="entry name" value="UBIQUITIN CARBOXYL-TERMINAL HYDROLASE"/>
    <property type="match status" value="1"/>
</dbReference>
<dbReference type="Proteomes" id="UP000001593">
    <property type="component" value="Unassembled WGS sequence"/>
</dbReference>
<keyword evidence="6" id="KW-1185">Reference proteome</keyword>
<evidence type="ECO:0000313" key="5">
    <source>
        <dbReference type="EMBL" id="EDO36301.1"/>
    </source>
</evidence>
<dbReference type="PANTHER" id="PTHR21646:SF46">
    <property type="entry name" value="UBIQUITIN CARBOXYL-TERMINAL HYDROLASE"/>
    <property type="match status" value="1"/>
</dbReference>
<sequence>PATPDRLLQPTKSNLRRSLSSPNLAKLEDVPLRPEINRSAKPVEPSPVPAKPSFTRSTKPVTLKLDSLNPIHGGLGCGLTGLRNLGNTCYMNSVLQCLFNTAPLAAYFVSGAFRDDINKENPLGTSGMYLDFYFITSINFSFYLTSSPEFFTTFEGVCQQDFQEFLALMMDKLHEDVCQIRHKPYLKAPDDNIDPAEAANITWDNHRKRNESLMLNLFDGMFKSTVRCLVCAKDSVTYETFSNLTLPLPGNSNHCSLRDCIKLFTRAERMSGDDMWYCPRCKQHRVASKQLQIWRLPPILIVHLKRFQYDGMWRQKLQTAVSFPVDGLDMSGYITGPTKRPAYHLYGVSNHYGTMHGGHYTAFCKNAHNQRWFKFDDQVVTEMSANDIVSSAAYLLFYTSFEFTPPKLI</sequence>
<dbReference type="Gene3D" id="3.90.70.10">
    <property type="entry name" value="Cysteine proteinases"/>
    <property type="match status" value="1"/>
</dbReference>
<protein>
    <recommendedName>
        <fullName evidence="2">Ubiquitin carboxyl-terminal hydrolase</fullName>
        <ecNumber evidence="2">3.4.19.12</ecNumber>
    </recommendedName>
</protein>
<proteinExistence type="inferred from homology"/>
<evidence type="ECO:0000256" key="1">
    <source>
        <dbReference type="ARBA" id="ARBA00000707"/>
    </source>
</evidence>